<dbReference type="RefSeq" id="XP_015187292.1">
    <property type="nucleotide sequence ID" value="XM_015331806.1"/>
</dbReference>
<dbReference type="Proteomes" id="UP000694924">
    <property type="component" value="Unplaced"/>
</dbReference>
<sequence>MYGMQASYSCCILVWIIYCFSSVHSSLYVVLSHNGPVVLDGTITIKADLYKSDGSRPSGSFRYVWTDDALIPHRSLVANTVNTTTYWNLSYPRDKYSVGTYKVEVIVYVSSFFFWHNETSSRISFEVTSLLNGNLTVSQANKTTSEDFVSSSLETQFSINIREGDYNFIKENATSVSTYWFIDCKSYGQTNDLNFVYNFTNVDVSHGIAALVIASFEPIKTTTTTVTTTTVPSLNLTSNTSLINANASTALSTTTISPTTISHINATQATLMTNAPTINSIMPNHSNISFPYICLNTSIIPMDPNKTYGYFMKKILVRAPITNITIKGTDWIQPWDMLSLNVTCNGSGPFYKCFEFHQGKYNVTGNETCEYTDQLQSCNFSIVRYFFEPTEYTILVILNNDVSKQIYPKTITVYKVTPKPQLSVIVVPVSCTLVAVVLIVFGVAYYIQSRARFTVEVADFDFGQNNPEMEYKTFTERLRDSFNNAVRPESKYLCVRAPHYGSMNYK</sequence>
<proteinExistence type="predicted"/>
<keyword evidence="3" id="KW-1185">Reference proteome</keyword>
<evidence type="ECO:0000313" key="4">
    <source>
        <dbReference type="RefSeq" id="XP_015187292.1"/>
    </source>
</evidence>
<dbReference type="PANTHER" id="PTHR11861">
    <property type="entry name" value="MELANOCYTE PROTEIN PMEL 17-RELATED"/>
    <property type="match status" value="1"/>
</dbReference>
<gene>
    <name evidence="4" type="primary">LOC107072128</name>
</gene>
<keyword evidence="2" id="KW-0732">Signal</keyword>
<evidence type="ECO:0000313" key="3">
    <source>
        <dbReference type="Proteomes" id="UP000694924"/>
    </source>
</evidence>
<feature type="transmembrane region" description="Helical" evidence="1">
    <location>
        <begin position="425"/>
        <end position="447"/>
    </location>
</feature>
<evidence type="ECO:0000256" key="2">
    <source>
        <dbReference type="SAM" id="SignalP"/>
    </source>
</evidence>
<accession>A0ABM1J4A4</accession>
<name>A0ABM1J4A4_POLDO</name>
<dbReference type="PANTHER" id="PTHR11861:SF8">
    <property type="entry name" value="PKD DOMAIN-CONTAINING PROTEIN"/>
    <property type="match status" value="1"/>
</dbReference>
<keyword evidence="1" id="KW-0472">Membrane</keyword>
<dbReference type="GeneID" id="107072128"/>
<keyword evidence="1" id="KW-0812">Transmembrane</keyword>
<protein>
    <submittedName>
        <fullName evidence="4">Uncharacterized protein LOC107072128 isoform X1</fullName>
    </submittedName>
</protein>
<organism evidence="3 4">
    <name type="scientific">Polistes dominula</name>
    <name type="common">European paper wasp</name>
    <name type="synonym">Vespa dominula</name>
    <dbReference type="NCBI Taxonomy" id="743375"/>
    <lineage>
        <taxon>Eukaryota</taxon>
        <taxon>Metazoa</taxon>
        <taxon>Ecdysozoa</taxon>
        <taxon>Arthropoda</taxon>
        <taxon>Hexapoda</taxon>
        <taxon>Insecta</taxon>
        <taxon>Pterygota</taxon>
        <taxon>Neoptera</taxon>
        <taxon>Endopterygota</taxon>
        <taxon>Hymenoptera</taxon>
        <taxon>Apocrita</taxon>
        <taxon>Aculeata</taxon>
        <taxon>Vespoidea</taxon>
        <taxon>Vespidae</taxon>
        <taxon>Polistinae</taxon>
        <taxon>Polistini</taxon>
        <taxon>Polistes</taxon>
    </lineage>
</organism>
<keyword evidence="1" id="KW-1133">Transmembrane helix</keyword>
<feature type="signal peptide" evidence="2">
    <location>
        <begin position="1"/>
        <end position="25"/>
    </location>
</feature>
<feature type="chain" id="PRO_5045703632" evidence="2">
    <location>
        <begin position="26"/>
        <end position="506"/>
    </location>
</feature>
<reference evidence="4" key="1">
    <citation type="submission" date="2025-08" db="UniProtKB">
        <authorList>
            <consortium name="RefSeq"/>
        </authorList>
    </citation>
    <scope>IDENTIFICATION</scope>
    <source>
        <tissue evidence="4">Whole body</tissue>
    </source>
</reference>
<dbReference type="InterPro" id="IPR045219">
    <property type="entry name" value="PKAT"/>
</dbReference>
<evidence type="ECO:0000256" key="1">
    <source>
        <dbReference type="SAM" id="Phobius"/>
    </source>
</evidence>